<dbReference type="PROSITE" id="PS51257">
    <property type="entry name" value="PROKAR_LIPOPROTEIN"/>
    <property type="match status" value="1"/>
</dbReference>
<dbReference type="OrthoDB" id="206283at2157"/>
<sequence>MQRTRRAALGLFGSVAIGALSGCLAPGGNGGSDGGAETRTHPSPGTDPDTEADDGGTETPTDDREPETATDDGEPETPTDETPTDALDRLPDGLDRVETPPYEVEAVECNIDDSGEGDRDPLYLCANMPAEPSLSFEQESTRGTLFAGEGLARAPDDDGDQLYATLLTEAEDIERFENDSSDAYSLAADTDFGSHAVLVVQTGWGSGSIVPHLKRIEETADGIHAFGCYTQPCVYTSDFTARSTVVRFKLPDALDSGVVSLTVDPSTRYNLTTGEGVVTIDQSG</sequence>
<gene>
    <name evidence="2" type="ORF">AMS69_06910</name>
</gene>
<dbReference type="STRING" id="1705562.AMS69_06910"/>
<evidence type="ECO:0000313" key="3">
    <source>
        <dbReference type="Proteomes" id="UP000037729"/>
    </source>
</evidence>
<feature type="region of interest" description="Disordered" evidence="1">
    <location>
        <begin position="20"/>
        <end position="102"/>
    </location>
</feature>
<evidence type="ECO:0000256" key="1">
    <source>
        <dbReference type="SAM" id="MobiDB-lite"/>
    </source>
</evidence>
<dbReference type="PATRIC" id="fig|1705562.3.peg.2445"/>
<comment type="caution">
    <text evidence="2">The sequence shown here is derived from an EMBL/GenBank/DDBJ whole genome shotgun (WGS) entry which is preliminary data.</text>
</comment>
<dbReference type="Proteomes" id="UP000037729">
    <property type="component" value="Unassembled WGS sequence"/>
</dbReference>
<organism evidence="2 3">
    <name type="scientific">Haloarcula rubripromontorii</name>
    <dbReference type="NCBI Taxonomy" id="1705562"/>
    <lineage>
        <taxon>Archaea</taxon>
        <taxon>Methanobacteriati</taxon>
        <taxon>Methanobacteriota</taxon>
        <taxon>Stenosarchaea group</taxon>
        <taxon>Halobacteria</taxon>
        <taxon>Halobacteriales</taxon>
        <taxon>Haloarculaceae</taxon>
        <taxon>Haloarcula</taxon>
    </lineage>
</organism>
<feature type="compositionally biased region" description="Basic and acidic residues" evidence="1">
    <location>
        <begin position="86"/>
        <end position="98"/>
    </location>
</feature>
<evidence type="ECO:0000313" key="2">
    <source>
        <dbReference type="EMBL" id="KOX93649.1"/>
    </source>
</evidence>
<reference evidence="2 3" key="1">
    <citation type="submission" date="2015-08" db="EMBL/GenBank/DDBJ databases">
        <title>Genomes of Isolates from Cabo Rojo, PR.</title>
        <authorList>
            <person name="Sanchez-Nieves R.L."/>
            <person name="Montalvo-Rodriguez R."/>
        </authorList>
    </citation>
    <scope>NUCLEOTIDE SEQUENCE [LARGE SCALE GENOMIC DNA]</scope>
    <source>
        <strain evidence="2 3">SL3</strain>
    </source>
</reference>
<feature type="compositionally biased region" description="Gly residues" evidence="1">
    <location>
        <begin position="25"/>
        <end position="34"/>
    </location>
</feature>
<dbReference type="AlphaFoldDB" id="A0A0M9AK38"/>
<feature type="compositionally biased region" description="Acidic residues" evidence="1">
    <location>
        <begin position="68"/>
        <end position="83"/>
    </location>
</feature>
<proteinExistence type="predicted"/>
<keyword evidence="3" id="KW-1185">Reference proteome</keyword>
<dbReference type="EMBL" id="LIUF01000002">
    <property type="protein sequence ID" value="KOX93649.1"/>
    <property type="molecule type" value="Genomic_DNA"/>
</dbReference>
<protein>
    <submittedName>
        <fullName evidence="2">Uncharacterized protein</fullName>
    </submittedName>
</protein>
<dbReference type="RefSeq" id="WP_053967341.1">
    <property type="nucleotide sequence ID" value="NZ_LIUF01000002.1"/>
</dbReference>
<name>A0A0M9AK38_9EURY</name>
<accession>A0A0M9AK38</accession>